<evidence type="ECO:0000256" key="1">
    <source>
        <dbReference type="SAM" id="MobiDB-lite"/>
    </source>
</evidence>
<reference evidence="2 3" key="1">
    <citation type="journal article" date="2012" name="Eukaryot. Cell">
        <title>Genome sequence of the Trichosporon asahii environmental strain CBS 8904.</title>
        <authorList>
            <person name="Yang R.Y."/>
            <person name="Li H.T."/>
            <person name="Zhu H."/>
            <person name="Zhou G.P."/>
            <person name="Wang M."/>
            <person name="Wang L."/>
        </authorList>
    </citation>
    <scope>NUCLEOTIDE SEQUENCE [LARGE SCALE GENOMIC DNA]</scope>
    <source>
        <strain evidence="2 3">CBS 8904</strain>
    </source>
</reference>
<feature type="compositionally biased region" description="Polar residues" evidence="1">
    <location>
        <begin position="270"/>
        <end position="282"/>
    </location>
</feature>
<dbReference type="EMBL" id="AMBO01000227">
    <property type="protein sequence ID" value="EKD04324.1"/>
    <property type="molecule type" value="Genomic_DNA"/>
</dbReference>
<feature type="compositionally biased region" description="Low complexity" evidence="1">
    <location>
        <begin position="336"/>
        <end position="366"/>
    </location>
</feature>
<accession>K1WTV6</accession>
<dbReference type="AlphaFoldDB" id="K1WTV6"/>
<feature type="region of interest" description="Disordered" evidence="1">
    <location>
        <begin position="423"/>
        <end position="464"/>
    </location>
</feature>
<dbReference type="HOGENOM" id="CLU_589481_0_0_1"/>
<organism evidence="2 3">
    <name type="scientific">Trichosporon asahii var. asahii (strain CBS 8904)</name>
    <name type="common">Yeast</name>
    <dbReference type="NCBI Taxonomy" id="1220162"/>
    <lineage>
        <taxon>Eukaryota</taxon>
        <taxon>Fungi</taxon>
        <taxon>Dikarya</taxon>
        <taxon>Basidiomycota</taxon>
        <taxon>Agaricomycotina</taxon>
        <taxon>Tremellomycetes</taxon>
        <taxon>Trichosporonales</taxon>
        <taxon>Trichosporonaceae</taxon>
        <taxon>Trichosporon</taxon>
    </lineage>
</organism>
<evidence type="ECO:0000313" key="3">
    <source>
        <dbReference type="Proteomes" id="UP000006757"/>
    </source>
</evidence>
<feature type="compositionally biased region" description="Basic residues" evidence="1">
    <location>
        <begin position="303"/>
        <end position="318"/>
    </location>
</feature>
<evidence type="ECO:0000313" key="2">
    <source>
        <dbReference type="EMBL" id="EKD04324.1"/>
    </source>
</evidence>
<proteinExistence type="predicted"/>
<feature type="compositionally biased region" description="Polar residues" evidence="1">
    <location>
        <begin position="367"/>
        <end position="376"/>
    </location>
</feature>
<protein>
    <submittedName>
        <fullName evidence="2">Serine-aspartate repeat-containing protein F</fullName>
    </submittedName>
</protein>
<sequence>MYTQTNKPYRDESVPWRESYYGQPTAYAKNTLPSEPFLRCLLTPDVHMIKALTRVTGCHYPLAEHAYFVSNKDYENAYYALGARAGQASVVHSHSALRTPHSAASTHDPSVHEHPDALFVLLFILSRLLILLLLASHNHPHRLEDVEMTEHGSPPSADTRELTEIAHHSASTGSSWDESLAHYTEAANGVDLIEVSAEPISPEQSARDKITTKPTCKPRWPRRKKKAAKAAAKTKPVEPVESLDTDAPAAPAEPPEPPEPAEPAKPVGTDPTTTTVSAQPSASCKPAEPNAEATECTAAKAPAKTRKARKAQKPRKKAQPQPAEPSPLSSPPPSPLSTLPPLAEQFEPTETPQPAEQSEPAEPSQPVRSASASTKASKPEPKLRRARTRTKPARFPAPESTASVSTIPTVPVEAVEEAGVAEVPVQNRLLDEPQNEPQNGVRQPVARRTRNRASKRKVKSEPQS</sequence>
<name>K1WTV6_TRIAC</name>
<feature type="compositionally biased region" description="Pro residues" evidence="1">
    <location>
        <begin position="251"/>
        <end position="263"/>
    </location>
</feature>
<feature type="compositionally biased region" description="Basic residues" evidence="1">
    <location>
        <begin position="445"/>
        <end position="458"/>
    </location>
</feature>
<feature type="region of interest" description="Disordered" evidence="1">
    <location>
        <begin position="199"/>
        <end position="410"/>
    </location>
</feature>
<feature type="compositionally biased region" description="Pro residues" evidence="1">
    <location>
        <begin position="322"/>
        <end position="335"/>
    </location>
</feature>
<dbReference type="InParanoid" id="K1WTV6"/>
<dbReference type="Proteomes" id="UP000006757">
    <property type="component" value="Unassembled WGS sequence"/>
</dbReference>
<gene>
    <name evidence="2" type="ORF">A1Q2_01355</name>
</gene>
<keyword evidence="3" id="KW-1185">Reference proteome</keyword>
<comment type="caution">
    <text evidence="2">The sequence shown here is derived from an EMBL/GenBank/DDBJ whole genome shotgun (WGS) entry which is preliminary data.</text>
</comment>
<feature type="compositionally biased region" description="Basic residues" evidence="1">
    <location>
        <begin position="219"/>
        <end position="228"/>
    </location>
</feature>